<sequence length="87" mass="9592">MGTTIGNLLISYDVDMKHSEVKNAMLTLNYYDGFRQDGESYDLPNTTLCHQAKSSDQAMADIKKVCSDLKVTLEKAVAVKAEEFAGL</sequence>
<name>A0A511YIY8_9FLAO</name>
<comment type="caution">
    <text evidence="1">The sequence shown here is derived from an EMBL/GenBank/DDBJ whole genome shotgun (WGS) entry which is preliminary data.</text>
</comment>
<dbReference type="OrthoDB" id="1446620at2"/>
<dbReference type="Proteomes" id="UP000321863">
    <property type="component" value="Unassembled WGS sequence"/>
</dbReference>
<proteinExistence type="predicted"/>
<evidence type="ECO:0000313" key="2">
    <source>
        <dbReference type="Proteomes" id="UP000321863"/>
    </source>
</evidence>
<dbReference type="EMBL" id="BJYJ01000002">
    <property type="protein sequence ID" value="GEN75168.1"/>
    <property type="molecule type" value="Genomic_DNA"/>
</dbReference>
<reference evidence="1 2" key="1">
    <citation type="submission" date="2019-07" db="EMBL/GenBank/DDBJ databases">
        <title>Whole genome shotgun sequence of Chryseobacterium hagamense NBRC 105253.</title>
        <authorList>
            <person name="Hosoyama A."/>
            <person name="Uohara A."/>
            <person name="Ohji S."/>
            <person name="Ichikawa N."/>
        </authorList>
    </citation>
    <scope>NUCLEOTIDE SEQUENCE [LARGE SCALE GENOMIC DNA]</scope>
    <source>
        <strain evidence="1 2">NBRC 105253</strain>
    </source>
</reference>
<accession>A0A511YIY8</accession>
<protein>
    <submittedName>
        <fullName evidence="1">Uncharacterized protein</fullName>
    </submittedName>
</protein>
<dbReference type="RefSeq" id="WP_146940034.1">
    <property type="nucleotide sequence ID" value="NZ_BJYJ01000002.1"/>
</dbReference>
<organism evidence="1 2">
    <name type="scientific">Chryseobacterium hagamense</name>
    <dbReference type="NCBI Taxonomy" id="395935"/>
    <lineage>
        <taxon>Bacteria</taxon>
        <taxon>Pseudomonadati</taxon>
        <taxon>Bacteroidota</taxon>
        <taxon>Flavobacteriia</taxon>
        <taxon>Flavobacteriales</taxon>
        <taxon>Weeksellaceae</taxon>
        <taxon>Chryseobacterium group</taxon>
        <taxon>Chryseobacterium</taxon>
    </lineage>
</organism>
<keyword evidence="2" id="KW-1185">Reference proteome</keyword>
<dbReference type="AlphaFoldDB" id="A0A511YIY8"/>
<gene>
    <name evidence="1" type="ORF">CHA01nite_09080</name>
</gene>
<evidence type="ECO:0000313" key="1">
    <source>
        <dbReference type="EMBL" id="GEN75168.1"/>
    </source>
</evidence>